<dbReference type="PANTHER" id="PTHR12241">
    <property type="entry name" value="TUBULIN POLYGLUTAMYLASE"/>
    <property type="match status" value="1"/>
</dbReference>
<organism evidence="5 6">
    <name type="scientific">Paramecium sonneborni</name>
    <dbReference type="NCBI Taxonomy" id="65129"/>
    <lineage>
        <taxon>Eukaryota</taxon>
        <taxon>Sar</taxon>
        <taxon>Alveolata</taxon>
        <taxon>Ciliophora</taxon>
        <taxon>Intramacronucleata</taxon>
        <taxon>Oligohymenophorea</taxon>
        <taxon>Peniculida</taxon>
        <taxon>Parameciidae</taxon>
        <taxon>Paramecium</taxon>
    </lineage>
</organism>
<dbReference type="GO" id="GO:0070740">
    <property type="term" value="F:tubulin-glutamic acid ligase activity"/>
    <property type="evidence" value="ECO:0007669"/>
    <property type="project" value="TreeGrafter"/>
</dbReference>
<dbReference type="Pfam" id="PF03133">
    <property type="entry name" value="TTL"/>
    <property type="match status" value="1"/>
</dbReference>
<dbReference type="GO" id="GO:0015631">
    <property type="term" value="F:tubulin binding"/>
    <property type="evidence" value="ECO:0007669"/>
    <property type="project" value="TreeGrafter"/>
</dbReference>
<dbReference type="InterPro" id="IPR004344">
    <property type="entry name" value="TTL/TTLL_fam"/>
</dbReference>
<evidence type="ECO:0000313" key="6">
    <source>
        <dbReference type="Proteomes" id="UP000692954"/>
    </source>
</evidence>
<dbReference type="PANTHER" id="PTHR12241:SF147">
    <property type="entry name" value="TUBULIN POLYGLUTAMYLASE TTLL7"/>
    <property type="match status" value="1"/>
</dbReference>
<evidence type="ECO:0000313" key="5">
    <source>
        <dbReference type="EMBL" id="CAD8075882.1"/>
    </source>
</evidence>
<keyword evidence="1" id="KW-0436">Ligase</keyword>
<accession>A0A8S1MAX4</accession>
<gene>
    <name evidence="5" type="ORF">PSON_ATCC_30995.1.T0340068</name>
</gene>
<feature type="compositionally biased region" description="Acidic residues" evidence="4">
    <location>
        <begin position="12"/>
        <end position="31"/>
    </location>
</feature>
<evidence type="ECO:0000256" key="1">
    <source>
        <dbReference type="ARBA" id="ARBA00022598"/>
    </source>
</evidence>
<dbReference type="GO" id="GO:0000226">
    <property type="term" value="P:microtubule cytoskeleton organization"/>
    <property type="evidence" value="ECO:0007669"/>
    <property type="project" value="TreeGrafter"/>
</dbReference>
<dbReference type="OrthoDB" id="202825at2759"/>
<sequence>MKQEKEIIFNGDFEDSEEEEDDQSQDYESDEELNKKKKKKSLLNTNKNLIMNVSDTQYAVVKFVGKMIYKFKLQYVPYQEINNWDFCWTDNAVLPETLAKMQSHQKINHFPGMYSLARKNHLGKNLNKMQKQFPEEYDFYPRTWMLPSEYNDFKQQFGKAKTFILKPEASCQGKGIFLTRCIESINPTEHYVAQRYIHKPLLIDGLKFDLRMYVLICGCDPLRLYLYKEGLARFATQAYIVPNTNNLDDVCMHLTNYAINKDNPNFIFNSDEKKMDVGHKRSMSSVFQLLRDQNQNVDQLLADIKDLIIKTFCSVQPILQQNYTQVDNYANNMCFEILGFDILIDSSLKPYLLEVNHTPSFTTDTPLDQYIKKNLIADTITLMNINVKTKNEVIQQKKDEMQKRVLTGKKTKLSIEEKKQIKLQFQKQRDEYESQNKGNYELIYPCSKSYEEFLQHSLKIYEEWTGANIRRNQKKESIQINQEPQNKSQSQPKKIILEKKSNLYKHVQSRINTNLFPTNKNEQTKGNEVIQEGEEQPPNQINTIPEVDNDHFVPYEDYQQQSLESIKELCAYTEKRGRELQILDLIQYRKVDNRLNNSHIQQQNVQNIQNILSPISQIKGVLQGMAIKNVKQFAIRKNNKNIKSSSKQINESEHDKLYENSSKQLILQSQLNYQQSNQQGLNGAYIKPKVFSLKLSHPPKGYKLQSLPLLIQQNYTKFRYE</sequence>
<evidence type="ECO:0008006" key="7">
    <source>
        <dbReference type="Google" id="ProtNLM"/>
    </source>
</evidence>
<dbReference type="AlphaFoldDB" id="A0A8S1MAX4"/>
<dbReference type="PROSITE" id="PS51221">
    <property type="entry name" value="TTL"/>
    <property type="match status" value="1"/>
</dbReference>
<name>A0A8S1MAX4_9CILI</name>
<evidence type="ECO:0000256" key="2">
    <source>
        <dbReference type="ARBA" id="ARBA00022741"/>
    </source>
</evidence>
<reference evidence="5" key="1">
    <citation type="submission" date="2021-01" db="EMBL/GenBank/DDBJ databases">
        <authorList>
            <consortium name="Genoscope - CEA"/>
            <person name="William W."/>
        </authorList>
    </citation>
    <scope>NUCLEOTIDE SEQUENCE</scope>
</reference>
<dbReference type="GO" id="GO:0005524">
    <property type="term" value="F:ATP binding"/>
    <property type="evidence" value="ECO:0007669"/>
    <property type="project" value="UniProtKB-KW"/>
</dbReference>
<dbReference type="Proteomes" id="UP000692954">
    <property type="component" value="Unassembled WGS sequence"/>
</dbReference>
<feature type="region of interest" description="Disordered" evidence="4">
    <location>
        <begin position="1"/>
        <end position="36"/>
    </location>
</feature>
<comment type="caution">
    <text evidence="5">The sequence shown here is derived from an EMBL/GenBank/DDBJ whole genome shotgun (WGS) entry which is preliminary data.</text>
</comment>
<evidence type="ECO:0000256" key="3">
    <source>
        <dbReference type="ARBA" id="ARBA00022840"/>
    </source>
</evidence>
<proteinExistence type="predicted"/>
<keyword evidence="2" id="KW-0547">Nucleotide-binding</keyword>
<keyword evidence="3" id="KW-0067">ATP-binding</keyword>
<protein>
    <recommendedName>
        <fullName evidence="7">Tubulin-tyrosine ligase family protein</fullName>
    </recommendedName>
</protein>
<keyword evidence="6" id="KW-1185">Reference proteome</keyword>
<dbReference type="GO" id="GO:0036064">
    <property type="term" value="C:ciliary basal body"/>
    <property type="evidence" value="ECO:0007669"/>
    <property type="project" value="TreeGrafter"/>
</dbReference>
<dbReference type="EMBL" id="CAJJDN010000034">
    <property type="protein sequence ID" value="CAD8075882.1"/>
    <property type="molecule type" value="Genomic_DNA"/>
</dbReference>
<evidence type="ECO:0000256" key="4">
    <source>
        <dbReference type="SAM" id="MobiDB-lite"/>
    </source>
</evidence>